<feature type="transmembrane region" description="Helical" evidence="3">
    <location>
        <begin position="117"/>
        <end position="134"/>
    </location>
</feature>
<dbReference type="InterPro" id="IPR051158">
    <property type="entry name" value="Metallophosphoesterase_sf"/>
</dbReference>
<evidence type="ECO:0000259" key="4">
    <source>
        <dbReference type="Pfam" id="PF00149"/>
    </source>
</evidence>
<keyword evidence="1" id="KW-0479">Metal-binding</keyword>
<dbReference type="RefSeq" id="WP_094324943.1">
    <property type="nucleotide sequence ID" value="NZ_CP022347.1"/>
</dbReference>
<dbReference type="PANTHER" id="PTHR31302:SF31">
    <property type="entry name" value="PHOSPHODIESTERASE YAEI"/>
    <property type="match status" value="1"/>
</dbReference>
<proteinExistence type="predicted"/>
<keyword evidence="3" id="KW-0472">Membrane</keyword>
<evidence type="ECO:0000313" key="5">
    <source>
        <dbReference type="EMBL" id="ASQ30163.1"/>
    </source>
</evidence>
<dbReference type="KEGG" id="cavi:CAV_0496"/>
<keyword evidence="6" id="KW-1185">Reference proteome</keyword>
<dbReference type="PANTHER" id="PTHR31302">
    <property type="entry name" value="TRANSMEMBRANE PROTEIN WITH METALLOPHOSPHOESTERASE DOMAIN-RELATED"/>
    <property type="match status" value="1"/>
</dbReference>
<keyword evidence="3" id="KW-1133">Transmembrane helix</keyword>
<dbReference type="EMBL" id="CP022347">
    <property type="protein sequence ID" value="ASQ30163.1"/>
    <property type="molecule type" value="Genomic_DNA"/>
</dbReference>
<evidence type="ECO:0000313" key="6">
    <source>
        <dbReference type="Proteomes" id="UP000201169"/>
    </source>
</evidence>
<accession>A0A222MW33</accession>
<dbReference type="GO" id="GO:0008758">
    <property type="term" value="F:UDP-2,3-diacylglucosamine hydrolase activity"/>
    <property type="evidence" value="ECO:0007669"/>
    <property type="project" value="TreeGrafter"/>
</dbReference>
<reference evidence="5 6" key="1">
    <citation type="submission" date="2017-07" db="EMBL/GenBank/DDBJ databases">
        <title>Analysis of two Campylobacter avium genomes and identification of a novel hippuricase gene.</title>
        <authorList>
            <person name="Miller W.G."/>
            <person name="Chapman M.H."/>
            <person name="Yee E."/>
            <person name="Revez J."/>
            <person name="Bono J.L."/>
            <person name="Rossi M."/>
        </authorList>
    </citation>
    <scope>NUCLEOTIDE SEQUENCE [LARGE SCALE GENOMIC DNA]</scope>
    <source>
        <strain evidence="5 6">LMG 24591</strain>
    </source>
</reference>
<dbReference type="AlphaFoldDB" id="A0A222MW33"/>
<dbReference type="Proteomes" id="UP000201169">
    <property type="component" value="Chromosome"/>
</dbReference>
<keyword evidence="2" id="KW-0378">Hydrolase</keyword>
<feature type="transmembrane region" description="Helical" evidence="3">
    <location>
        <begin position="76"/>
        <end position="97"/>
    </location>
</feature>
<keyword evidence="3" id="KW-0812">Transmembrane</keyword>
<dbReference type="OrthoDB" id="9780884at2"/>
<dbReference type="Gene3D" id="3.60.21.10">
    <property type="match status" value="1"/>
</dbReference>
<dbReference type="Pfam" id="PF00149">
    <property type="entry name" value="Metallophos"/>
    <property type="match status" value="1"/>
</dbReference>
<name>A0A222MW33_9BACT</name>
<feature type="domain" description="Calcineurin-like phosphoesterase" evidence="4">
    <location>
        <begin position="158"/>
        <end position="320"/>
    </location>
</feature>
<dbReference type="SUPFAM" id="SSF56300">
    <property type="entry name" value="Metallo-dependent phosphatases"/>
    <property type="match status" value="1"/>
</dbReference>
<organism evidence="5 6">
    <name type="scientific">Campylobacter avium LMG 24591</name>
    <dbReference type="NCBI Taxonomy" id="522484"/>
    <lineage>
        <taxon>Bacteria</taxon>
        <taxon>Pseudomonadati</taxon>
        <taxon>Campylobacterota</taxon>
        <taxon>Epsilonproteobacteria</taxon>
        <taxon>Campylobacterales</taxon>
        <taxon>Campylobacteraceae</taxon>
        <taxon>Campylobacter</taxon>
    </lineage>
</organism>
<protein>
    <submittedName>
        <fullName evidence="5">Metallophosphatase</fullName>
    </submittedName>
</protein>
<dbReference type="CDD" id="cd07385">
    <property type="entry name" value="MPP_YkuE_C"/>
    <property type="match status" value="1"/>
</dbReference>
<gene>
    <name evidence="5" type="ORF">CAV_0496</name>
</gene>
<dbReference type="GO" id="GO:0016020">
    <property type="term" value="C:membrane"/>
    <property type="evidence" value="ECO:0007669"/>
    <property type="project" value="GOC"/>
</dbReference>
<evidence type="ECO:0000256" key="3">
    <source>
        <dbReference type="SAM" id="Phobius"/>
    </source>
</evidence>
<sequence>MLFIIFLVIFSIIFILANIYIYKRLLMKIPFLFQHKRYAKIFIIILSLMQTSFLIFRADDEFNNTIYTIFAHSFAITYALFFTTIFADILGFCIKFYIKKTSKMPLRGEKRRRVKVFFNLALLLFGFCFVLKGWSNATSIPDVKELELTLPTLQKDLKMVMISDTHFGKNLNESFLKGIVEKINSLNPDFVVIVGDFVDTKPEDLGYISGINEIRADIYYALGNHEYYRGIDGILELLRQKTKLKILINDSFETEFLNIAAMADLAGLGRGNASLEPDINKTKAKLNLSKPSILLSHQPKSVLRYDVSNFDLVLSGHTHAGQVFPFGFLVKQNQGFLHGLYDLSEKTKLYVSSGAGFWGLSMRYLAKSEIVLFNLKAM</sequence>
<evidence type="ECO:0000256" key="1">
    <source>
        <dbReference type="ARBA" id="ARBA00022723"/>
    </source>
</evidence>
<feature type="transmembrane region" description="Helical" evidence="3">
    <location>
        <begin position="6"/>
        <end position="26"/>
    </location>
</feature>
<dbReference type="GO" id="GO:0009245">
    <property type="term" value="P:lipid A biosynthetic process"/>
    <property type="evidence" value="ECO:0007669"/>
    <property type="project" value="TreeGrafter"/>
</dbReference>
<dbReference type="GO" id="GO:0046872">
    <property type="term" value="F:metal ion binding"/>
    <property type="evidence" value="ECO:0007669"/>
    <property type="project" value="UniProtKB-KW"/>
</dbReference>
<evidence type="ECO:0000256" key="2">
    <source>
        <dbReference type="ARBA" id="ARBA00022801"/>
    </source>
</evidence>
<dbReference type="InterPro" id="IPR004843">
    <property type="entry name" value="Calcineurin-like_PHP"/>
</dbReference>
<dbReference type="InterPro" id="IPR029052">
    <property type="entry name" value="Metallo-depent_PP-like"/>
</dbReference>
<feature type="transmembrane region" description="Helical" evidence="3">
    <location>
        <begin position="38"/>
        <end position="56"/>
    </location>
</feature>